<keyword evidence="13" id="KW-0732">Signal</keyword>
<evidence type="ECO:0000259" key="15">
    <source>
        <dbReference type="Pfam" id="PF07715"/>
    </source>
</evidence>
<reference evidence="16 17" key="1">
    <citation type="submission" date="2020-08" db="EMBL/GenBank/DDBJ databases">
        <title>Genomic Encyclopedia of Type Strains, Phase IV (KMG-IV): sequencing the most valuable type-strain genomes for metagenomic binning, comparative biology and taxonomic classification.</title>
        <authorList>
            <person name="Goeker M."/>
        </authorList>
    </citation>
    <scope>NUCLEOTIDE SEQUENCE [LARGE SCALE GENOMIC DNA]</scope>
    <source>
        <strain evidence="16 17">DSM 17507</strain>
    </source>
</reference>
<evidence type="ECO:0000256" key="13">
    <source>
        <dbReference type="SAM" id="SignalP"/>
    </source>
</evidence>
<dbReference type="OrthoDB" id="7177879at2"/>
<evidence type="ECO:0000256" key="10">
    <source>
        <dbReference type="ARBA" id="ARBA00023237"/>
    </source>
</evidence>
<evidence type="ECO:0000256" key="5">
    <source>
        <dbReference type="ARBA" id="ARBA00022692"/>
    </source>
</evidence>
<accession>A0A7W7ACZ2</accession>
<evidence type="ECO:0000256" key="3">
    <source>
        <dbReference type="ARBA" id="ARBA00022452"/>
    </source>
</evidence>
<dbReference type="RefSeq" id="WP_144908107.1">
    <property type="nucleotide sequence ID" value="NZ_JACHOA010000006.1"/>
</dbReference>
<keyword evidence="6" id="KW-0408">Iron</keyword>
<evidence type="ECO:0000256" key="8">
    <source>
        <dbReference type="ARBA" id="ARBA00023077"/>
    </source>
</evidence>
<organism evidence="16 17">
    <name type="scientific">Novosphingobium taihuense</name>
    <dbReference type="NCBI Taxonomy" id="260085"/>
    <lineage>
        <taxon>Bacteria</taxon>
        <taxon>Pseudomonadati</taxon>
        <taxon>Pseudomonadota</taxon>
        <taxon>Alphaproteobacteria</taxon>
        <taxon>Sphingomonadales</taxon>
        <taxon>Sphingomonadaceae</taxon>
        <taxon>Novosphingobium</taxon>
    </lineage>
</organism>
<evidence type="ECO:0000256" key="9">
    <source>
        <dbReference type="ARBA" id="ARBA00023136"/>
    </source>
</evidence>
<evidence type="ECO:0000256" key="6">
    <source>
        <dbReference type="ARBA" id="ARBA00023004"/>
    </source>
</evidence>
<evidence type="ECO:0000313" key="16">
    <source>
        <dbReference type="EMBL" id="MBB4614758.1"/>
    </source>
</evidence>
<dbReference type="Pfam" id="PF00593">
    <property type="entry name" value="TonB_dep_Rec_b-barrel"/>
    <property type="match status" value="1"/>
</dbReference>
<dbReference type="EMBL" id="JACHOA010000006">
    <property type="protein sequence ID" value="MBB4614758.1"/>
    <property type="molecule type" value="Genomic_DNA"/>
</dbReference>
<dbReference type="PROSITE" id="PS52016">
    <property type="entry name" value="TONB_DEPENDENT_REC_3"/>
    <property type="match status" value="1"/>
</dbReference>
<dbReference type="InterPro" id="IPR039426">
    <property type="entry name" value="TonB-dep_rcpt-like"/>
</dbReference>
<evidence type="ECO:0000256" key="1">
    <source>
        <dbReference type="ARBA" id="ARBA00004571"/>
    </source>
</evidence>
<evidence type="ECO:0000313" key="17">
    <source>
        <dbReference type="Proteomes" id="UP000538566"/>
    </source>
</evidence>
<dbReference type="InterPro" id="IPR036942">
    <property type="entry name" value="Beta-barrel_TonB_sf"/>
</dbReference>
<evidence type="ECO:0000256" key="11">
    <source>
        <dbReference type="PROSITE-ProRule" id="PRU01360"/>
    </source>
</evidence>
<comment type="caution">
    <text evidence="16">The sequence shown here is derived from an EMBL/GenBank/DDBJ whole genome shotgun (WGS) entry which is preliminary data.</text>
</comment>
<dbReference type="InterPro" id="IPR000531">
    <property type="entry name" value="Beta-barrel_TonB"/>
</dbReference>
<keyword evidence="9 11" id="KW-0472">Membrane</keyword>
<keyword evidence="4" id="KW-0410">Iron transport</keyword>
<keyword evidence="3 11" id="KW-1134">Transmembrane beta strand</keyword>
<sequence>MKKVLRSTLLAATLLAGIQASPVSAQEAQGDQADDQTGRGIQDIVVTARRVSESLQSTPVAVTAVDGNALTNNQVRTVDQLQAIAPGLVVQPATAQPGSASFSLRGQSSPDGLIAIDQSVGAYVDGVYVARSSGGLFNFLDVERVEVLRGPQGTLFGRNTTGGAINVVNRKPTDKFEGMVSAGIGNYEARDLSAVINVPIAAGLAARVAYSHNEHEGYGVNVPFNQRVGGDNTEFVRGTIAFDDGGAFRAALQADYTDRRTGGELVGLKSFTPTALNGLLVGLCSGPTALAACPVKGPAGDTLANYAWEGNVRGTGGFWRVFNSMPGIYGDAETWGASGTFEYDFSEAFNVKSITAWRGIDTGSLSDNDGTPYLFTGGLVRADGNFIHQRQFSQELQFSGSLLDGNLDYILGAFYFVENGTDRSKSYALFPLSPSLGYVDATVRNESQAGFGQLTYSITPTLRFTGGLRYTKDIRSIVRRNRAETPGGSGNFTCSMDATTLDTPGVCASTNRRTYDYWSYTAGLDWQASDDIFLYIKTSKANRAGGFNTRAITGGSSVTFDPETVTDYEIGGKFDFLDRTVRLNLAAFYSDYRNIQRNVPVVAPNGTLTSGNQNIARGHIKGFEAELVVAPTQGLRLSGALTLLDPEYTSFNIPVTRNGAIVSVDVRDTPYTYTPKTSFTLAADYEVPVGPGKLALHTDYSYRSETFGVGPLIGQGLFGDTNRTSNRIPSFGVLNARIAYRLDEPDLEVALFARNLGQTRYYQRILALEDTPLGTSSYLPGNPRTYGVSLTYKFGGY</sequence>
<dbReference type="Gene3D" id="2.40.170.20">
    <property type="entry name" value="TonB-dependent receptor, beta-barrel domain"/>
    <property type="match status" value="2"/>
</dbReference>
<dbReference type="Proteomes" id="UP000538566">
    <property type="component" value="Unassembled WGS sequence"/>
</dbReference>
<evidence type="ECO:0000256" key="7">
    <source>
        <dbReference type="ARBA" id="ARBA00023065"/>
    </source>
</evidence>
<gene>
    <name evidence="16" type="ORF">GGR37_003048</name>
</gene>
<keyword evidence="10 11" id="KW-0998">Cell outer membrane</keyword>
<dbReference type="PANTHER" id="PTHR32552">
    <property type="entry name" value="FERRICHROME IRON RECEPTOR-RELATED"/>
    <property type="match status" value="1"/>
</dbReference>
<keyword evidence="17" id="KW-1185">Reference proteome</keyword>
<feature type="chain" id="PRO_5030892690" evidence="13">
    <location>
        <begin position="26"/>
        <end position="797"/>
    </location>
</feature>
<evidence type="ECO:0000256" key="4">
    <source>
        <dbReference type="ARBA" id="ARBA00022496"/>
    </source>
</evidence>
<dbReference type="GO" id="GO:0009279">
    <property type="term" value="C:cell outer membrane"/>
    <property type="evidence" value="ECO:0007669"/>
    <property type="project" value="UniProtKB-SubCell"/>
</dbReference>
<dbReference type="Pfam" id="PF07715">
    <property type="entry name" value="Plug"/>
    <property type="match status" value="1"/>
</dbReference>
<dbReference type="GO" id="GO:0006826">
    <property type="term" value="P:iron ion transport"/>
    <property type="evidence" value="ECO:0007669"/>
    <property type="project" value="UniProtKB-KW"/>
</dbReference>
<evidence type="ECO:0000256" key="12">
    <source>
        <dbReference type="RuleBase" id="RU003357"/>
    </source>
</evidence>
<dbReference type="PANTHER" id="PTHR32552:SF81">
    <property type="entry name" value="TONB-DEPENDENT OUTER MEMBRANE RECEPTOR"/>
    <property type="match status" value="1"/>
</dbReference>
<dbReference type="SUPFAM" id="SSF56935">
    <property type="entry name" value="Porins"/>
    <property type="match status" value="1"/>
</dbReference>
<proteinExistence type="inferred from homology"/>
<dbReference type="InterPro" id="IPR012910">
    <property type="entry name" value="Plug_dom"/>
</dbReference>
<feature type="domain" description="TonB-dependent receptor plug" evidence="15">
    <location>
        <begin position="55"/>
        <end position="164"/>
    </location>
</feature>
<evidence type="ECO:0000256" key="2">
    <source>
        <dbReference type="ARBA" id="ARBA00022448"/>
    </source>
</evidence>
<feature type="domain" description="TonB-dependent receptor-like beta-barrel" evidence="14">
    <location>
        <begin position="307"/>
        <end position="756"/>
    </location>
</feature>
<comment type="similarity">
    <text evidence="11 12">Belongs to the TonB-dependent receptor family.</text>
</comment>
<keyword evidence="7" id="KW-0406">Ion transport</keyword>
<protein>
    <submittedName>
        <fullName evidence="16">Iron complex outermembrane receptor protein</fullName>
    </submittedName>
</protein>
<keyword evidence="8 12" id="KW-0798">TonB box</keyword>
<evidence type="ECO:0000259" key="14">
    <source>
        <dbReference type="Pfam" id="PF00593"/>
    </source>
</evidence>
<name>A0A7W7ACZ2_9SPHN</name>
<keyword evidence="5 11" id="KW-0812">Transmembrane</keyword>
<comment type="subcellular location">
    <subcellularLocation>
        <location evidence="1 11">Cell outer membrane</location>
        <topology evidence="1 11">Multi-pass membrane protein</topology>
    </subcellularLocation>
</comment>
<dbReference type="AlphaFoldDB" id="A0A7W7ACZ2"/>
<feature type="signal peptide" evidence="13">
    <location>
        <begin position="1"/>
        <end position="25"/>
    </location>
</feature>
<keyword evidence="16" id="KW-0675">Receptor</keyword>
<keyword evidence="2 11" id="KW-0813">Transport</keyword>